<proteinExistence type="predicted"/>
<dbReference type="EMBL" id="JBFCZG010000009">
    <property type="protein sequence ID" value="KAL3418699.1"/>
    <property type="molecule type" value="Genomic_DNA"/>
</dbReference>
<evidence type="ECO:0000256" key="1">
    <source>
        <dbReference type="SAM" id="MobiDB-lite"/>
    </source>
</evidence>
<feature type="region of interest" description="Disordered" evidence="1">
    <location>
        <begin position="133"/>
        <end position="161"/>
    </location>
</feature>
<comment type="caution">
    <text evidence="3">The sequence shown here is derived from an EMBL/GenBank/DDBJ whole genome shotgun (WGS) entry which is preliminary data.</text>
</comment>
<evidence type="ECO:0000313" key="4">
    <source>
        <dbReference type="Proteomes" id="UP001629113"/>
    </source>
</evidence>
<organism evidence="3 4">
    <name type="scientific">Phlyctema vagabunda</name>
    <dbReference type="NCBI Taxonomy" id="108571"/>
    <lineage>
        <taxon>Eukaryota</taxon>
        <taxon>Fungi</taxon>
        <taxon>Dikarya</taxon>
        <taxon>Ascomycota</taxon>
        <taxon>Pezizomycotina</taxon>
        <taxon>Leotiomycetes</taxon>
        <taxon>Helotiales</taxon>
        <taxon>Dermateaceae</taxon>
        <taxon>Phlyctema</taxon>
    </lineage>
</organism>
<feature type="region of interest" description="Disordered" evidence="1">
    <location>
        <begin position="201"/>
        <end position="230"/>
    </location>
</feature>
<evidence type="ECO:0000313" key="3">
    <source>
        <dbReference type="EMBL" id="KAL3418699.1"/>
    </source>
</evidence>
<dbReference type="InterPro" id="IPR000159">
    <property type="entry name" value="RA_dom"/>
</dbReference>
<evidence type="ECO:0000259" key="2">
    <source>
        <dbReference type="PROSITE" id="PS50200"/>
    </source>
</evidence>
<sequence>MQVPSRRSSINNTLVSPPGPSPCRLKALNMSSSIAELLKRCADVIDPGVPHNFGVEYDQLCTELRLQWLRIRLCAQSANLSLAHGMSDNSILLRPDIHPTITPTVNCMISLLTQIESIRTKYGPQDLSNDYSSSMESLDCPGRKCGSTNGESSQGNTRGQKKSLLSKAKWVFRDARKFKVKLNRLTGYVDALESVTRLAHLTHSTSSRPTSSRPTSSRPASSGETLPPYSIRRLMRNSSSTGHHPIPNEANPNAIFHRNLAARRYGCVFPPDFDIFQHVTPSMRNPTREMDPPRPPFIYSVLRSNDLDIQLCHMTMNDTTQDLLPRILARFKVQHLPEQFALFIDCESFQRRLSLTESPLAVLTQLRAQGHKPNRWFRLTSVEAGVRGEPRMKSTS</sequence>
<dbReference type="Pfam" id="PF00788">
    <property type="entry name" value="RA"/>
    <property type="match status" value="1"/>
</dbReference>
<feature type="compositionally biased region" description="Polar residues" evidence="1">
    <location>
        <begin position="146"/>
        <end position="158"/>
    </location>
</feature>
<protein>
    <recommendedName>
        <fullName evidence="2">Ras-associating domain-containing protein</fullName>
    </recommendedName>
</protein>
<dbReference type="Pfam" id="PF14479">
    <property type="entry name" value="HeLo"/>
    <property type="match status" value="1"/>
</dbReference>
<keyword evidence="4" id="KW-1185">Reference proteome</keyword>
<dbReference type="InterPro" id="IPR038305">
    <property type="entry name" value="HeLo_sf"/>
</dbReference>
<reference evidence="3 4" key="1">
    <citation type="submission" date="2024-06" db="EMBL/GenBank/DDBJ databases">
        <title>Complete genome of Phlyctema vagabunda strain 19-DSS-EL-015.</title>
        <authorList>
            <person name="Fiorenzani C."/>
        </authorList>
    </citation>
    <scope>NUCLEOTIDE SEQUENCE [LARGE SCALE GENOMIC DNA]</scope>
    <source>
        <strain evidence="3 4">19-DSS-EL-015</strain>
    </source>
</reference>
<accession>A0ABR4P5V5</accession>
<dbReference type="InterPro" id="IPR029498">
    <property type="entry name" value="HeLo_dom"/>
</dbReference>
<feature type="domain" description="Ras-associating" evidence="2">
    <location>
        <begin position="312"/>
        <end position="382"/>
    </location>
</feature>
<dbReference type="Proteomes" id="UP001629113">
    <property type="component" value="Unassembled WGS sequence"/>
</dbReference>
<name>A0ABR4P5V5_9HELO</name>
<gene>
    <name evidence="3" type="ORF">PVAG01_10415</name>
</gene>
<dbReference type="PROSITE" id="PS50200">
    <property type="entry name" value="RA"/>
    <property type="match status" value="1"/>
</dbReference>
<dbReference type="Gene3D" id="1.20.120.1020">
    <property type="entry name" value="Prion-inhibition and propagation, HeLo domain"/>
    <property type="match status" value="1"/>
</dbReference>
<feature type="compositionally biased region" description="Low complexity" evidence="1">
    <location>
        <begin position="204"/>
        <end position="222"/>
    </location>
</feature>
<dbReference type="Gene3D" id="3.10.20.90">
    <property type="entry name" value="Phosphatidylinositol 3-kinase Catalytic Subunit, Chain A, domain 1"/>
    <property type="match status" value="1"/>
</dbReference>